<dbReference type="InterPro" id="IPR029151">
    <property type="entry name" value="Sensor-like_sf"/>
</dbReference>
<keyword evidence="1" id="KW-1133">Transmembrane helix</keyword>
<dbReference type="InterPro" id="IPR043128">
    <property type="entry name" value="Rev_trsase/Diguanyl_cyclase"/>
</dbReference>
<proteinExistence type="predicted"/>
<dbReference type="CDD" id="cd01949">
    <property type="entry name" value="GGDEF"/>
    <property type="match status" value="1"/>
</dbReference>
<dbReference type="Proteomes" id="UP000636394">
    <property type="component" value="Unassembled WGS sequence"/>
</dbReference>
<keyword evidence="1" id="KW-0472">Membrane</keyword>
<dbReference type="SMART" id="SM00267">
    <property type="entry name" value="GGDEF"/>
    <property type="match status" value="1"/>
</dbReference>
<evidence type="ECO:0000313" key="4">
    <source>
        <dbReference type="Proteomes" id="UP000636394"/>
    </source>
</evidence>
<keyword evidence="1" id="KW-0812">Transmembrane</keyword>
<protein>
    <submittedName>
        <fullName evidence="3">Diguanylate cyclase</fullName>
    </submittedName>
</protein>
<feature type="transmembrane region" description="Helical" evidence="1">
    <location>
        <begin position="12"/>
        <end position="33"/>
    </location>
</feature>
<feature type="transmembrane region" description="Helical" evidence="1">
    <location>
        <begin position="281"/>
        <end position="307"/>
    </location>
</feature>
<dbReference type="PANTHER" id="PTHR45138">
    <property type="entry name" value="REGULATORY COMPONENTS OF SENSORY TRANSDUCTION SYSTEM"/>
    <property type="match status" value="1"/>
</dbReference>
<feature type="domain" description="GGDEF" evidence="2">
    <location>
        <begin position="344"/>
        <end position="480"/>
    </location>
</feature>
<comment type="caution">
    <text evidence="3">The sequence shown here is derived from an EMBL/GenBank/DDBJ whole genome shotgun (WGS) entry which is preliminary data.</text>
</comment>
<evidence type="ECO:0000259" key="2">
    <source>
        <dbReference type="PROSITE" id="PS50887"/>
    </source>
</evidence>
<dbReference type="SUPFAM" id="SSF103190">
    <property type="entry name" value="Sensory domain-like"/>
    <property type="match status" value="1"/>
</dbReference>
<dbReference type="InterPro" id="IPR000160">
    <property type="entry name" value="GGDEF_dom"/>
</dbReference>
<dbReference type="Gene3D" id="3.30.70.270">
    <property type="match status" value="1"/>
</dbReference>
<dbReference type="EMBL" id="WPCR01000011">
    <property type="protein sequence ID" value="NHM14741.1"/>
    <property type="molecule type" value="Genomic_DNA"/>
</dbReference>
<sequence length="485" mass="54127">MEKKAKISNVGFRLICSVMLIVLPLLIMLFMLVRQEVLDLSREKLAIQSQSGAEAVGVWAEEILDELDIYKDMIEQVGMDNPEVFKLMGTSYPDHETYPYGLYWGDKEKNYFDSSGWVPEEDYVPAERNWYREGLTRDRFGFGEPYVDVMTGDICVSASARVNNSPVESVVAADVYLDYASKVVADVTDIAGGDIGYAFFVTGKSRIILADSSDSMEGQPLNSEENILLYQNVDRLIAENRTGQQEVEGTDGHYITNIIHIDAVDWYFVTCMDSSVALRNLYRILAIMAVASLVACLLLVLVTFYSAKQIALMGIREKTDNLTGLLNRSGFHQAVKRALTAHPGQGVLIIMDLDNFKQINDKFGHPEGDVALRSFARQLDEFFNRSGDITARLGGDEFAVFVGRPLAADAAKGMLRKFIDRVRETFETEYPGEGLSVSAGASFVPKNPEKAMNDELYRQTDAALYEAKRNGRDGFVFANEAPEEE</sequence>
<dbReference type="SUPFAM" id="SSF55073">
    <property type="entry name" value="Nucleotide cyclase"/>
    <property type="match status" value="1"/>
</dbReference>
<dbReference type="InterPro" id="IPR050469">
    <property type="entry name" value="Diguanylate_Cyclase"/>
</dbReference>
<reference evidence="3 4" key="1">
    <citation type="submission" date="2019-11" db="EMBL/GenBank/DDBJ databases">
        <title>Eggerthellaceae novel genus isolated from the rectal contents of marmort.</title>
        <authorList>
            <person name="Zhang G."/>
        </authorList>
    </citation>
    <scope>NUCLEOTIDE SEQUENCE [LARGE SCALE GENOMIC DNA]</scope>
    <source>
        <strain evidence="4">zg-886</strain>
    </source>
</reference>
<accession>A0ABX0IPA9</accession>
<dbReference type="NCBIfam" id="TIGR00254">
    <property type="entry name" value="GGDEF"/>
    <property type="match status" value="1"/>
</dbReference>
<dbReference type="Gene3D" id="3.30.450.20">
    <property type="entry name" value="PAS domain"/>
    <property type="match status" value="2"/>
</dbReference>
<gene>
    <name evidence="3" type="ORF">GMI68_08210</name>
</gene>
<dbReference type="PANTHER" id="PTHR45138:SF24">
    <property type="entry name" value="DIGUANYLATE CYCLASE DGCC-RELATED"/>
    <property type="match status" value="1"/>
</dbReference>
<dbReference type="InterPro" id="IPR029787">
    <property type="entry name" value="Nucleotide_cyclase"/>
</dbReference>
<dbReference type="PROSITE" id="PS50887">
    <property type="entry name" value="GGDEF"/>
    <property type="match status" value="1"/>
</dbReference>
<name>A0ABX0IPA9_9ACTN</name>
<keyword evidence="4" id="KW-1185">Reference proteome</keyword>
<evidence type="ECO:0000256" key="1">
    <source>
        <dbReference type="SAM" id="Phobius"/>
    </source>
</evidence>
<dbReference type="RefSeq" id="WP_166340140.1">
    <property type="nucleotide sequence ID" value="NZ_WPCR01000011.1"/>
</dbReference>
<evidence type="ECO:0000313" key="3">
    <source>
        <dbReference type="EMBL" id="NHM14741.1"/>
    </source>
</evidence>
<organism evidence="3 4">
    <name type="scientific">Xiamenia xianingshaonis</name>
    <dbReference type="NCBI Taxonomy" id="2682776"/>
    <lineage>
        <taxon>Bacteria</taxon>
        <taxon>Bacillati</taxon>
        <taxon>Actinomycetota</taxon>
        <taxon>Coriobacteriia</taxon>
        <taxon>Eggerthellales</taxon>
        <taxon>Eggerthellaceae</taxon>
        <taxon>Xiamenia</taxon>
    </lineage>
</organism>
<dbReference type="Pfam" id="PF00990">
    <property type="entry name" value="GGDEF"/>
    <property type="match status" value="1"/>
</dbReference>